<dbReference type="InterPro" id="IPR007694">
    <property type="entry name" value="DNA_helicase_DnaB-like_C"/>
</dbReference>
<keyword evidence="17" id="KW-1185">Reference proteome</keyword>
<proteinExistence type="inferred from homology"/>
<comment type="catalytic activity">
    <reaction evidence="12 14">
        <text>ATP + H2O = ADP + phosphate + H(+)</text>
        <dbReference type="Rhea" id="RHEA:13065"/>
        <dbReference type="ChEBI" id="CHEBI:15377"/>
        <dbReference type="ChEBI" id="CHEBI:15378"/>
        <dbReference type="ChEBI" id="CHEBI:30616"/>
        <dbReference type="ChEBI" id="CHEBI:43474"/>
        <dbReference type="ChEBI" id="CHEBI:456216"/>
        <dbReference type="EC" id="5.6.2.3"/>
    </reaction>
</comment>
<dbReference type="Gene3D" id="3.40.50.300">
    <property type="entry name" value="P-loop containing nucleotide triphosphate hydrolases"/>
    <property type="match status" value="1"/>
</dbReference>
<evidence type="ECO:0000313" key="16">
    <source>
        <dbReference type="EMBL" id="MFC6200111.1"/>
    </source>
</evidence>
<feature type="domain" description="SF4 helicase" evidence="15">
    <location>
        <begin position="187"/>
        <end position="485"/>
    </location>
</feature>
<dbReference type="InterPro" id="IPR016136">
    <property type="entry name" value="DNA_helicase_N/primase_C"/>
</dbReference>
<comment type="function">
    <text evidence="11 14">The main replicative DNA helicase, it participates in initiation and elongation during chromosome replication. Travels ahead of the DNA replisome, separating dsDNA into templates for DNA synthesis. A processive ATP-dependent 5'-3' DNA helicase it has DNA-dependent ATPase activity.</text>
</comment>
<dbReference type="PROSITE" id="PS51199">
    <property type="entry name" value="SF4_HELICASE"/>
    <property type="match status" value="1"/>
</dbReference>
<dbReference type="SUPFAM" id="SSF48024">
    <property type="entry name" value="N-terminal domain of DnaB helicase"/>
    <property type="match status" value="1"/>
</dbReference>
<dbReference type="NCBIfam" id="TIGR00665">
    <property type="entry name" value="DnaB"/>
    <property type="match status" value="1"/>
</dbReference>
<dbReference type="Pfam" id="PF03796">
    <property type="entry name" value="DnaB_C"/>
    <property type="match status" value="1"/>
</dbReference>
<keyword evidence="10" id="KW-0413">Isomerase</keyword>
<dbReference type="RefSeq" id="WP_377382055.1">
    <property type="nucleotide sequence ID" value="NZ_JBHSSW010000066.1"/>
</dbReference>
<dbReference type="Pfam" id="PF00772">
    <property type="entry name" value="DnaB"/>
    <property type="match status" value="1"/>
</dbReference>
<comment type="similarity">
    <text evidence="1 14">Belongs to the helicase family. DnaB subfamily.</text>
</comment>
<keyword evidence="5 14" id="KW-0547">Nucleotide-binding</keyword>
<dbReference type="InterPro" id="IPR007693">
    <property type="entry name" value="DNA_helicase_DnaB-like_N"/>
</dbReference>
<keyword evidence="6 14" id="KW-0378">Hydrolase</keyword>
<evidence type="ECO:0000256" key="6">
    <source>
        <dbReference type="ARBA" id="ARBA00022801"/>
    </source>
</evidence>
<evidence type="ECO:0000256" key="10">
    <source>
        <dbReference type="ARBA" id="ARBA00023235"/>
    </source>
</evidence>
<evidence type="ECO:0000256" key="14">
    <source>
        <dbReference type="RuleBase" id="RU362085"/>
    </source>
</evidence>
<evidence type="ECO:0000256" key="1">
    <source>
        <dbReference type="ARBA" id="ARBA00008428"/>
    </source>
</evidence>
<organism evidence="16 17">
    <name type="scientific">Ponticaulis profundi</name>
    <dbReference type="NCBI Taxonomy" id="2665222"/>
    <lineage>
        <taxon>Bacteria</taxon>
        <taxon>Pseudomonadati</taxon>
        <taxon>Pseudomonadota</taxon>
        <taxon>Alphaproteobacteria</taxon>
        <taxon>Hyphomonadales</taxon>
        <taxon>Hyphomonadaceae</taxon>
        <taxon>Ponticaulis</taxon>
    </lineage>
</organism>
<dbReference type="InterPro" id="IPR036185">
    <property type="entry name" value="DNA_heli_DnaB-like_N_sf"/>
</dbReference>
<protein>
    <recommendedName>
        <fullName evidence="13 14">Replicative DNA helicase</fullName>
        <ecNumber evidence="13 14">5.6.2.3</ecNumber>
    </recommendedName>
</protein>
<evidence type="ECO:0000256" key="4">
    <source>
        <dbReference type="ARBA" id="ARBA00022705"/>
    </source>
</evidence>
<dbReference type="InterPro" id="IPR007692">
    <property type="entry name" value="DNA_helicase_DnaB"/>
</dbReference>
<dbReference type="InterPro" id="IPR003593">
    <property type="entry name" value="AAA+_ATPase"/>
</dbReference>
<evidence type="ECO:0000256" key="11">
    <source>
        <dbReference type="ARBA" id="ARBA00044932"/>
    </source>
</evidence>
<evidence type="ECO:0000256" key="13">
    <source>
        <dbReference type="NCBIfam" id="TIGR00665"/>
    </source>
</evidence>
<reference evidence="17" key="1">
    <citation type="journal article" date="2019" name="Int. J. Syst. Evol. Microbiol.">
        <title>The Global Catalogue of Microorganisms (GCM) 10K type strain sequencing project: providing services to taxonomists for standard genome sequencing and annotation.</title>
        <authorList>
            <consortium name="The Broad Institute Genomics Platform"/>
            <consortium name="The Broad Institute Genome Sequencing Center for Infectious Disease"/>
            <person name="Wu L."/>
            <person name="Ma J."/>
        </authorList>
    </citation>
    <scope>NUCLEOTIDE SEQUENCE [LARGE SCALE GENOMIC DNA]</scope>
    <source>
        <strain evidence="17">CGMCC-1.15741</strain>
    </source>
</reference>
<dbReference type="EC" id="5.6.2.3" evidence="13 14"/>
<dbReference type="Proteomes" id="UP001596303">
    <property type="component" value="Unassembled WGS sequence"/>
</dbReference>
<sequence>MAYDDPQPNTSKQDVPHNIAAEAAILGAILFDNNAYHRVSEILNDSDFYAPGHKLIYQVIHAFVPNGKMADGVTLHDHFSKKGELETVGGAAYLADLLDRAAFGPEIVDYATIVRDLAIRRELIDIGSTMVSVANTPGDDIPGDKQIETVEKQLGALAMRGSARGGFKGFDYAITESIRMATAAYQRDGKIAGISTGMSDLDHKLGGLHNSDLLILAGRPSMGKTSLATNIAYNIAKVFKEELNENGVRELRDGGRVGFFSLEMSCEQLATRILAEVSGVQSHRIRQGDLERHEYDKIRDAAAELESLPLYIDDTGGISISQLAARARRQKRGQGLDILIIDYLQLITGSGAQKGASRVQEVSEITMGLKALAKELNIPIIALSQLSRQVEQREDKRPQLSDLRESGSIEQDADAVLFVYRESYYLERMEPEENDEKFQAWMEKMDRVRNIGEVIISKQRHGPIGRVELHFDANITKFSNLERRHQPPEY</sequence>
<keyword evidence="9 14" id="KW-0238">DNA-binding</keyword>
<dbReference type="NCBIfam" id="NF006606">
    <property type="entry name" value="PRK09165.1"/>
    <property type="match status" value="1"/>
</dbReference>
<gene>
    <name evidence="16" type="ORF">ACFQDM_18710</name>
</gene>
<dbReference type="GO" id="GO:0003678">
    <property type="term" value="F:DNA helicase activity"/>
    <property type="evidence" value="ECO:0007669"/>
    <property type="project" value="UniProtKB-EC"/>
</dbReference>
<evidence type="ECO:0000256" key="8">
    <source>
        <dbReference type="ARBA" id="ARBA00022840"/>
    </source>
</evidence>
<dbReference type="Gene3D" id="1.10.860.10">
    <property type="entry name" value="DNAb Helicase, Chain A"/>
    <property type="match status" value="1"/>
</dbReference>
<keyword evidence="4 14" id="KW-0235">DNA replication</keyword>
<evidence type="ECO:0000256" key="3">
    <source>
        <dbReference type="ARBA" id="ARBA00022515"/>
    </source>
</evidence>
<comment type="caution">
    <text evidence="16">The sequence shown here is derived from an EMBL/GenBank/DDBJ whole genome shotgun (WGS) entry which is preliminary data.</text>
</comment>
<dbReference type="InterPro" id="IPR027417">
    <property type="entry name" value="P-loop_NTPase"/>
</dbReference>
<name>A0ABW1SEZ6_9PROT</name>
<dbReference type="PANTHER" id="PTHR30153:SF2">
    <property type="entry name" value="REPLICATIVE DNA HELICASE"/>
    <property type="match status" value="1"/>
</dbReference>
<dbReference type="SMART" id="SM00382">
    <property type="entry name" value="AAA"/>
    <property type="match status" value="1"/>
</dbReference>
<comment type="subunit">
    <text evidence="2">Homohexamer.</text>
</comment>
<evidence type="ECO:0000313" key="17">
    <source>
        <dbReference type="Proteomes" id="UP001596303"/>
    </source>
</evidence>
<evidence type="ECO:0000256" key="7">
    <source>
        <dbReference type="ARBA" id="ARBA00022806"/>
    </source>
</evidence>
<dbReference type="GO" id="GO:0016787">
    <property type="term" value="F:hydrolase activity"/>
    <property type="evidence" value="ECO:0007669"/>
    <property type="project" value="UniProtKB-KW"/>
</dbReference>
<evidence type="ECO:0000256" key="5">
    <source>
        <dbReference type="ARBA" id="ARBA00022741"/>
    </source>
</evidence>
<evidence type="ECO:0000256" key="2">
    <source>
        <dbReference type="ARBA" id="ARBA00011643"/>
    </source>
</evidence>
<accession>A0ABW1SEZ6</accession>
<keyword evidence="8 14" id="KW-0067">ATP-binding</keyword>
<keyword evidence="3 14" id="KW-0639">Primosome</keyword>
<dbReference type="EMBL" id="JBHSSW010000066">
    <property type="protein sequence ID" value="MFC6200111.1"/>
    <property type="molecule type" value="Genomic_DNA"/>
</dbReference>
<dbReference type="PANTHER" id="PTHR30153">
    <property type="entry name" value="REPLICATIVE DNA HELICASE DNAB"/>
    <property type="match status" value="1"/>
</dbReference>
<evidence type="ECO:0000256" key="12">
    <source>
        <dbReference type="ARBA" id="ARBA00048954"/>
    </source>
</evidence>
<dbReference type="SUPFAM" id="SSF52540">
    <property type="entry name" value="P-loop containing nucleoside triphosphate hydrolases"/>
    <property type="match status" value="1"/>
</dbReference>
<dbReference type="CDD" id="cd00984">
    <property type="entry name" value="DnaB_C"/>
    <property type="match status" value="1"/>
</dbReference>
<keyword evidence="7 14" id="KW-0347">Helicase</keyword>
<evidence type="ECO:0000256" key="9">
    <source>
        <dbReference type="ARBA" id="ARBA00023125"/>
    </source>
</evidence>
<evidence type="ECO:0000259" key="15">
    <source>
        <dbReference type="PROSITE" id="PS51199"/>
    </source>
</evidence>